<dbReference type="PANTHER" id="PTHR37984:SF5">
    <property type="entry name" value="PROTEIN NYNRIN-LIKE"/>
    <property type="match status" value="1"/>
</dbReference>
<dbReference type="InterPro" id="IPR050951">
    <property type="entry name" value="Retrovirus_Pol_polyprotein"/>
</dbReference>
<dbReference type="Gene3D" id="3.30.420.10">
    <property type="entry name" value="Ribonuclease H-like superfamily/Ribonuclease H"/>
    <property type="match status" value="1"/>
</dbReference>
<dbReference type="PANTHER" id="PTHR37984">
    <property type="entry name" value="PROTEIN CBG26694"/>
    <property type="match status" value="1"/>
</dbReference>
<dbReference type="InterPro" id="IPR036397">
    <property type="entry name" value="RNaseH_sf"/>
</dbReference>
<reference evidence="2 3" key="1">
    <citation type="submission" date="2020-11" db="EMBL/GenBank/DDBJ databases">
        <authorList>
            <person name="Wallbank WR R."/>
            <person name="Pardo Diaz C."/>
            <person name="Kozak K."/>
            <person name="Martin S."/>
            <person name="Jiggins C."/>
            <person name="Moest M."/>
            <person name="Warren A I."/>
            <person name="Generalovic N T."/>
            <person name="Byers J.R.P. K."/>
            <person name="Montejo-Kovacevich G."/>
            <person name="Yen C E."/>
        </authorList>
    </citation>
    <scope>NUCLEOTIDE SEQUENCE [LARGE SCALE GENOMIC DNA]</scope>
</reference>
<evidence type="ECO:0000313" key="2">
    <source>
        <dbReference type="EMBL" id="CAD7082647.1"/>
    </source>
</evidence>
<dbReference type="Pfam" id="PF00665">
    <property type="entry name" value="rve"/>
    <property type="match status" value="1"/>
</dbReference>
<gene>
    <name evidence="2" type="ORF">HERILL_LOCUS5665</name>
</gene>
<sequence length="174" mass="19877">MVISELKDQPFEHISIDIAGPYRYSGTNSSITYSVIIQDNLSKYIRFTPLQDTTGETVMETILKYWISYFGAPVEILSDNAPNLTASRLQKFCNKLGINTISSRSYHPQTNRAVERSHAGLAKYLGTTMDELKEDMDWETRLSLACLCYNQIIHSMNYYLVLSLTYLKFHIPGT</sequence>
<dbReference type="GO" id="GO:0015074">
    <property type="term" value="P:DNA integration"/>
    <property type="evidence" value="ECO:0007669"/>
    <property type="project" value="InterPro"/>
</dbReference>
<dbReference type="EMBL" id="LR899010">
    <property type="protein sequence ID" value="CAD7082647.1"/>
    <property type="molecule type" value="Genomic_DNA"/>
</dbReference>
<dbReference type="InterPro" id="IPR012337">
    <property type="entry name" value="RNaseH-like_sf"/>
</dbReference>
<organism evidence="2 3">
    <name type="scientific">Hermetia illucens</name>
    <name type="common">Black soldier fly</name>
    <dbReference type="NCBI Taxonomy" id="343691"/>
    <lineage>
        <taxon>Eukaryota</taxon>
        <taxon>Metazoa</taxon>
        <taxon>Ecdysozoa</taxon>
        <taxon>Arthropoda</taxon>
        <taxon>Hexapoda</taxon>
        <taxon>Insecta</taxon>
        <taxon>Pterygota</taxon>
        <taxon>Neoptera</taxon>
        <taxon>Endopterygota</taxon>
        <taxon>Diptera</taxon>
        <taxon>Brachycera</taxon>
        <taxon>Stratiomyomorpha</taxon>
        <taxon>Stratiomyidae</taxon>
        <taxon>Hermetiinae</taxon>
        <taxon>Hermetia</taxon>
    </lineage>
</organism>
<dbReference type="Proteomes" id="UP000594454">
    <property type="component" value="Chromosome 2"/>
</dbReference>
<keyword evidence="3" id="KW-1185">Reference proteome</keyword>
<protein>
    <recommendedName>
        <fullName evidence="1">Integrase catalytic domain-containing protein</fullName>
    </recommendedName>
</protein>
<evidence type="ECO:0000259" key="1">
    <source>
        <dbReference type="PROSITE" id="PS50994"/>
    </source>
</evidence>
<dbReference type="SUPFAM" id="SSF53098">
    <property type="entry name" value="Ribonuclease H-like"/>
    <property type="match status" value="1"/>
</dbReference>
<proteinExistence type="predicted"/>
<feature type="domain" description="Integrase catalytic" evidence="1">
    <location>
        <begin position="6"/>
        <end position="174"/>
    </location>
</feature>
<accession>A0A7R8ULB1</accession>
<dbReference type="PROSITE" id="PS50994">
    <property type="entry name" value="INTEGRASE"/>
    <property type="match status" value="1"/>
</dbReference>
<dbReference type="GO" id="GO:0003676">
    <property type="term" value="F:nucleic acid binding"/>
    <property type="evidence" value="ECO:0007669"/>
    <property type="project" value="InterPro"/>
</dbReference>
<dbReference type="InterPro" id="IPR001584">
    <property type="entry name" value="Integrase_cat-core"/>
</dbReference>
<dbReference type="AlphaFoldDB" id="A0A7R8ULB1"/>
<name>A0A7R8ULB1_HERIL</name>
<dbReference type="InParanoid" id="A0A7R8ULB1"/>
<evidence type="ECO:0000313" key="3">
    <source>
        <dbReference type="Proteomes" id="UP000594454"/>
    </source>
</evidence>